<keyword evidence="3" id="KW-0548">Nucleotidyltransferase</keyword>
<comment type="caution">
    <text evidence="3">The sequence shown here is derived from an EMBL/GenBank/DDBJ whole genome shotgun (WGS) entry which is preliminary data.</text>
</comment>
<dbReference type="SUPFAM" id="SSF50630">
    <property type="entry name" value="Acid proteases"/>
    <property type="match status" value="1"/>
</dbReference>
<accession>A0A6L2L8C3</accession>
<dbReference type="Gene3D" id="3.10.10.10">
    <property type="entry name" value="HIV Type 1 Reverse Transcriptase, subunit A, domain 1"/>
    <property type="match status" value="1"/>
</dbReference>
<evidence type="ECO:0000259" key="2">
    <source>
        <dbReference type="Pfam" id="PF00078"/>
    </source>
</evidence>
<dbReference type="InterPro" id="IPR000477">
    <property type="entry name" value="RT_dom"/>
</dbReference>
<evidence type="ECO:0000256" key="1">
    <source>
        <dbReference type="SAM" id="MobiDB-lite"/>
    </source>
</evidence>
<dbReference type="Gene3D" id="2.40.70.10">
    <property type="entry name" value="Acid Proteases"/>
    <property type="match status" value="1"/>
</dbReference>
<dbReference type="InterPro" id="IPR043128">
    <property type="entry name" value="Rev_trsase/Diguanyl_cyclase"/>
</dbReference>
<evidence type="ECO:0000313" key="3">
    <source>
        <dbReference type="EMBL" id="GEU58073.1"/>
    </source>
</evidence>
<sequence>METVGFDVYYANSARKILNKGDLRDYWIGISSVGDFLGIAPSYTSIRDLILRLCHRLNVCSIAERSQEPKKVIITDLFYFRGMDVGSVNIPYLLARYLRLFSTGRKSGALSNNLSFRVLYIWFDQGGSKTKLCSSFMSLLISCLCYLICYIDHLNSSPPAFEYEPVDEIEVENPIEHEDETIPASVHKMAHALVEKKGKEKDKFYGNLFLELGNEVRSSVEKGMAAMESWLRSLTRVRAHEFYQEMIHKGFVCEERPNEAINVPIEDEKSPMSERRPVKGEFKEEEDPQEEVKDMEINIEVDENEPKMTYPYEEVDHLNSSPPAFEYEPVDEIEESDSLLPGLMRRDINSLLGRMASFLRLLCGREMAHALVKKKGKAKDKFYGKLFLVLGNEVCSSVEKGIDAMEKLVEKLGNTEDKVECKKLKKELKKARIIPLKSTPMTQGAIRRMIKDSVDVDINDERARQANCNHAVFDGVKGAVELRRWFEKTNSVFKIDELWNLKPERVKVDAYIRGLTSNIKGEVTSSMPADLNEAVLMAHKLMEQKLQARDARILEGKKKKWESLQGGNSSGKGNQRDNSRHTLQNRLKQGNARAMVTDPTDGKLPLHKARYCKEKSVATGANDQPIWTCYNCGEQGPNVVTGTFLLNNRYAFVLFDSGFDRSFVDTRFSAMLNIDPIKIGASYEVELADGRVASTNTLLKGCTVNLVNHIFEIVLMLIELGTIDVIIGMDWLVNHDAIIVYGEKVVRIPYGNKMLIVKSDKGVSQLKVILYINARSSVYSKIDLRSGYHQLRIKEEDILITAFRTRYGHFEFQVMPFGLTNAPAVFMDLTNRVRKPYLDKFVIVFIDDILVYSKDVEEHGKHLKNILELLKKERLYAKFSKCDSWKDSVQFMGYVIDRSSVHVDPAKIEAIKSWAAPTTPTVARKFIGMTSQKEKIKPLRVRALMMTIHNDLPKQIREAREGAMKKKYVRKENMGRLIKLIFEFFPDRKRCFGNCVWLPRYGGLRNLVTHESYKSKYSIHLGSDKLYQDLKPLY</sequence>
<reference evidence="3" key="1">
    <citation type="journal article" date="2019" name="Sci. Rep.">
        <title>Draft genome of Tanacetum cinerariifolium, the natural source of mosquito coil.</title>
        <authorList>
            <person name="Yamashiro T."/>
            <person name="Shiraishi A."/>
            <person name="Satake H."/>
            <person name="Nakayama K."/>
        </authorList>
    </citation>
    <scope>NUCLEOTIDE SEQUENCE</scope>
</reference>
<proteinExistence type="predicted"/>
<feature type="region of interest" description="Disordered" evidence="1">
    <location>
        <begin position="269"/>
        <end position="291"/>
    </location>
</feature>
<dbReference type="InterPro" id="IPR053134">
    <property type="entry name" value="RNA-dir_DNA_polymerase"/>
</dbReference>
<gene>
    <name evidence="3" type="ORF">Tci_030051</name>
</gene>
<dbReference type="PANTHER" id="PTHR24559:SF427">
    <property type="entry name" value="RNA-DIRECTED DNA POLYMERASE"/>
    <property type="match status" value="1"/>
</dbReference>
<dbReference type="Pfam" id="PF00078">
    <property type="entry name" value="RVT_1"/>
    <property type="match status" value="1"/>
</dbReference>
<organism evidence="3">
    <name type="scientific">Tanacetum cinerariifolium</name>
    <name type="common">Dalmatian daisy</name>
    <name type="synonym">Chrysanthemum cinerariifolium</name>
    <dbReference type="NCBI Taxonomy" id="118510"/>
    <lineage>
        <taxon>Eukaryota</taxon>
        <taxon>Viridiplantae</taxon>
        <taxon>Streptophyta</taxon>
        <taxon>Embryophyta</taxon>
        <taxon>Tracheophyta</taxon>
        <taxon>Spermatophyta</taxon>
        <taxon>Magnoliopsida</taxon>
        <taxon>eudicotyledons</taxon>
        <taxon>Gunneridae</taxon>
        <taxon>Pentapetalae</taxon>
        <taxon>asterids</taxon>
        <taxon>campanulids</taxon>
        <taxon>Asterales</taxon>
        <taxon>Asteraceae</taxon>
        <taxon>Asteroideae</taxon>
        <taxon>Anthemideae</taxon>
        <taxon>Anthemidinae</taxon>
        <taxon>Tanacetum</taxon>
    </lineage>
</organism>
<keyword evidence="3" id="KW-0808">Transferase</keyword>
<feature type="domain" description="Reverse transcriptase" evidence="2">
    <location>
        <begin position="770"/>
        <end position="896"/>
    </location>
</feature>
<feature type="region of interest" description="Disordered" evidence="1">
    <location>
        <begin position="559"/>
        <end position="579"/>
    </location>
</feature>
<feature type="compositionally biased region" description="Basic and acidic residues" evidence="1">
    <location>
        <begin position="269"/>
        <end position="282"/>
    </location>
</feature>
<dbReference type="Pfam" id="PF08284">
    <property type="entry name" value="RVP_2"/>
    <property type="match status" value="1"/>
</dbReference>
<dbReference type="CDD" id="cd01647">
    <property type="entry name" value="RT_LTR"/>
    <property type="match status" value="1"/>
</dbReference>
<protein>
    <submittedName>
        <fullName evidence="3">Putative reverse transcriptase domain-containing protein</fullName>
    </submittedName>
</protein>
<dbReference type="PANTHER" id="PTHR24559">
    <property type="entry name" value="TRANSPOSON TY3-I GAG-POL POLYPROTEIN"/>
    <property type="match status" value="1"/>
</dbReference>
<dbReference type="GO" id="GO:0003964">
    <property type="term" value="F:RNA-directed DNA polymerase activity"/>
    <property type="evidence" value="ECO:0007669"/>
    <property type="project" value="UniProtKB-KW"/>
</dbReference>
<dbReference type="SUPFAM" id="SSF56672">
    <property type="entry name" value="DNA/RNA polymerases"/>
    <property type="match status" value="1"/>
</dbReference>
<name>A0A6L2L8C3_TANCI</name>
<dbReference type="InterPro" id="IPR021109">
    <property type="entry name" value="Peptidase_aspartic_dom_sf"/>
</dbReference>
<dbReference type="InterPro" id="IPR043502">
    <property type="entry name" value="DNA/RNA_pol_sf"/>
</dbReference>
<dbReference type="EMBL" id="BKCJ010003940">
    <property type="protein sequence ID" value="GEU58073.1"/>
    <property type="molecule type" value="Genomic_DNA"/>
</dbReference>
<dbReference type="CDD" id="cd00303">
    <property type="entry name" value="retropepsin_like"/>
    <property type="match status" value="1"/>
</dbReference>
<keyword evidence="3" id="KW-0695">RNA-directed DNA polymerase</keyword>
<dbReference type="AlphaFoldDB" id="A0A6L2L8C3"/>
<dbReference type="Gene3D" id="3.30.70.270">
    <property type="match status" value="1"/>
</dbReference>